<evidence type="ECO:0000313" key="3">
    <source>
        <dbReference type="EMBL" id="PZQ85151.1"/>
    </source>
</evidence>
<dbReference type="InterPro" id="IPR021104">
    <property type="entry name" value="KfrA_DNA-bd_N"/>
</dbReference>
<keyword evidence="1" id="KW-0175">Coiled coil</keyword>
<dbReference type="Proteomes" id="UP000249282">
    <property type="component" value="Unassembled WGS sequence"/>
</dbReference>
<evidence type="ECO:0000259" key="2">
    <source>
        <dbReference type="Pfam" id="PF11740"/>
    </source>
</evidence>
<comment type="caution">
    <text evidence="3">The sequence shown here is derived from an EMBL/GenBank/DDBJ whole genome shotgun (WGS) entry which is preliminary data.</text>
</comment>
<name>A0A2W5R2R6_ACIJO</name>
<gene>
    <name evidence="3" type="ORF">DI542_16515</name>
</gene>
<evidence type="ECO:0000313" key="4">
    <source>
        <dbReference type="Proteomes" id="UP000249282"/>
    </source>
</evidence>
<feature type="coiled-coil region" evidence="1">
    <location>
        <begin position="227"/>
        <end position="341"/>
    </location>
</feature>
<feature type="domain" description="KfrA N-terminal DNA-binding" evidence="2">
    <location>
        <begin position="9"/>
        <end position="121"/>
    </location>
</feature>
<dbReference type="Pfam" id="PF11740">
    <property type="entry name" value="KfrA_N"/>
    <property type="match status" value="1"/>
</dbReference>
<feature type="coiled-coil region" evidence="1">
    <location>
        <begin position="108"/>
        <end position="156"/>
    </location>
</feature>
<protein>
    <recommendedName>
        <fullName evidence="2">KfrA N-terminal DNA-binding domain-containing protein</fullName>
    </recommendedName>
</protein>
<proteinExistence type="predicted"/>
<dbReference type="AlphaFoldDB" id="A0A2W5R2R6"/>
<accession>A0A2W5R2R6</accession>
<reference evidence="3 4" key="1">
    <citation type="submission" date="2017-11" db="EMBL/GenBank/DDBJ databases">
        <title>Infants hospitalized years apart are colonized by the same room-sourced microbial strains.</title>
        <authorList>
            <person name="Brooks B."/>
            <person name="Olm M.R."/>
            <person name="Firek B.A."/>
            <person name="Baker R."/>
            <person name="Thomas B.C."/>
            <person name="Morowitz M.J."/>
            <person name="Banfield J.F."/>
        </authorList>
    </citation>
    <scope>NUCLEOTIDE SEQUENCE [LARGE SCALE GENOMIC DNA]</scope>
    <source>
        <strain evidence="3">S2_003_000_R3_20</strain>
    </source>
</reference>
<evidence type="ECO:0000256" key="1">
    <source>
        <dbReference type="SAM" id="Coils"/>
    </source>
</evidence>
<organism evidence="3 4">
    <name type="scientific">Acinetobacter johnsonii</name>
    <dbReference type="NCBI Taxonomy" id="40214"/>
    <lineage>
        <taxon>Bacteria</taxon>
        <taxon>Pseudomonadati</taxon>
        <taxon>Pseudomonadota</taxon>
        <taxon>Gammaproteobacteria</taxon>
        <taxon>Moraxellales</taxon>
        <taxon>Moraxellaceae</taxon>
        <taxon>Acinetobacter</taxon>
    </lineage>
</organism>
<sequence>MKTKVALQRDDIWNAIEEVASTGHAPTYKLIIQRLGRGSNSQVGPVLREWQSANRPAPSSTNVPSSVSAAGMELIEQVWRIAAECSQMDLLAERRRMDDQAKMNESAIEAIEAENVVLVEQLERQQALNDQMNAQAQELQNRHAEVSEALSSSKLEVARLTSALEMASDNLQDARILVDDTQAIAQNEKEKSTAFQLEATRLQSALDMSTAQRVELQSQLAESHSTVGQLQSENSSSKAELLQAKDQLLAQASQLDATQEALRSCQRNSIELEHKALMFQNQLTDMDKVKNECETLRQQLQNAGLAEQQLVMKVHKLEYDIVQLSEQILAANNNATVAQDELKAARVVIIQQEAKLQTMNEMLRMLGGKVS</sequence>
<dbReference type="EMBL" id="QFQJ01000130">
    <property type="protein sequence ID" value="PZQ85151.1"/>
    <property type="molecule type" value="Genomic_DNA"/>
</dbReference>